<gene>
    <name evidence="4" type="ORF">ABC228_00740</name>
</gene>
<comment type="similarity">
    <text evidence="1 2">Belongs to the metallophosphoesterase superfamily. YfcE family.</text>
</comment>
<dbReference type="SUPFAM" id="SSF56300">
    <property type="entry name" value="Metallo-dependent phosphatases"/>
    <property type="match status" value="1"/>
</dbReference>
<dbReference type="PANTHER" id="PTHR11124">
    <property type="entry name" value="VACUOLAR SORTING PROTEIN VPS29"/>
    <property type="match status" value="1"/>
</dbReference>
<evidence type="ECO:0000256" key="1">
    <source>
        <dbReference type="ARBA" id="ARBA00008950"/>
    </source>
</evidence>
<proteinExistence type="inferred from homology"/>
<evidence type="ECO:0000259" key="3">
    <source>
        <dbReference type="Pfam" id="PF12850"/>
    </source>
</evidence>
<dbReference type="Pfam" id="PF12850">
    <property type="entry name" value="Metallophos_2"/>
    <property type="match status" value="1"/>
</dbReference>
<protein>
    <recommendedName>
        <fullName evidence="2">Phosphoesterase</fullName>
        <ecNumber evidence="2">3.1.4.-</ecNumber>
    </recommendedName>
</protein>
<dbReference type="EC" id="3.1.4.-" evidence="2"/>
<dbReference type="Gene3D" id="3.60.21.10">
    <property type="match status" value="1"/>
</dbReference>
<organism evidence="4 5">
    <name type="scientific">Ornithinibacillus xuwenensis</name>
    <dbReference type="NCBI Taxonomy" id="3144668"/>
    <lineage>
        <taxon>Bacteria</taxon>
        <taxon>Bacillati</taxon>
        <taxon>Bacillota</taxon>
        <taxon>Bacilli</taxon>
        <taxon>Bacillales</taxon>
        <taxon>Bacillaceae</taxon>
        <taxon>Ornithinibacillus</taxon>
    </lineage>
</organism>
<comment type="cofactor">
    <cofactor evidence="2">
        <name>a divalent metal cation</name>
        <dbReference type="ChEBI" id="CHEBI:60240"/>
    </cofactor>
</comment>
<accession>A0ABU9XFR0</accession>
<dbReference type="Proteomes" id="UP001444625">
    <property type="component" value="Unassembled WGS sequence"/>
</dbReference>
<reference evidence="4 5" key="1">
    <citation type="submission" date="2024-05" db="EMBL/GenBank/DDBJ databases">
        <authorList>
            <person name="Haq I."/>
            <person name="Ullah Z."/>
            <person name="Ahmad R."/>
            <person name="Li M."/>
            <person name="Tong Y."/>
        </authorList>
    </citation>
    <scope>NUCLEOTIDE SEQUENCE [LARGE SCALE GENOMIC DNA]</scope>
    <source>
        <strain evidence="4 5">16A2E</strain>
    </source>
</reference>
<dbReference type="InterPro" id="IPR024654">
    <property type="entry name" value="Calcineurin-like_PHP_lpxH"/>
</dbReference>
<dbReference type="InterPro" id="IPR029052">
    <property type="entry name" value="Metallo-depent_PP-like"/>
</dbReference>
<dbReference type="RefSeq" id="WP_345823177.1">
    <property type="nucleotide sequence ID" value="NZ_JBDIML010000001.1"/>
</dbReference>
<comment type="caution">
    <text evidence="4">The sequence shown here is derived from an EMBL/GenBank/DDBJ whole genome shotgun (WGS) entry which is preliminary data.</text>
</comment>
<sequence length="170" mass="18962">MTSVVILSDSHGLREEILEIRARHQADYAIHCGDSELEENAKELEDVITVAGNCDFTSSFPTEQKKTIDGVTFFIVHGHLHQVKMNLLNLTYRADEVNASIVCFGHTHIAGAEKVGQKLFINPGSILLPRMRPEKTYTVLSWQAINSIEVNYFTLTGDRVDGLSFVTSIN</sequence>
<keyword evidence="2" id="KW-0479">Metal-binding</keyword>
<evidence type="ECO:0000313" key="5">
    <source>
        <dbReference type="Proteomes" id="UP001444625"/>
    </source>
</evidence>
<dbReference type="NCBIfam" id="TIGR00040">
    <property type="entry name" value="yfcE"/>
    <property type="match status" value="1"/>
</dbReference>
<evidence type="ECO:0000256" key="2">
    <source>
        <dbReference type="RuleBase" id="RU362039"/>
    </source>
</evidence>
<dbReference type="InterPro" id="IPR000979">
    <property type="entry name" value="Phosphodiesterase_MJ0936/Vps29"/>
</dbReference>
<feature type="domain" description="Calcineurin-like phosphoesterase" evidence="3">
    <location>
        <begin position="4"/>
        <end position="142"/>
    </location>
</feature>
<evidence type="ECO:0000313" key="4">
    <source>
        <dbReference type="EMBL" id="MEN2765702.1"/>
    </source>
</evidence>
<dbReference type="EMBL" id="JBDIML010000001">
    <property type="protein sequence ID" value="MEN2765702.1"/>
    <property type="molecule type" value="Genomic_DNA"/>
</dbReference>
<name>A0ABU9XFR0_9BACI</name>
<keyword evidence="5" id="KW-1185">Reference proteome</keyword>